<dbReference type="Pfam" id="PF11188">
    <property type="entry name" value="DUF2975"/>
    <property type="match status" value="1"/>
</dbReference>
<feature type="transmembrane region" description="Helical" evidence="1">
    <location>
        <begin position="60"/>
        <end position="77"/>
    </location>
</feature>
<keyword evidence="1" id="KW-0472">Membrane</keyword>
<feature type="transmembrane region" description="Helical" evidence="1">
    <location>
        <begin position="135"/>
        <end position="152"/>
    </location>
</feature>
<organism evidence="2 3">
    <name type="scientific">Spirochaeta africana (strain ATCC 700263 / DSM 8902 / Z-7692)</name>
    <dbReference type="NCBI Taxonomy" id="889378"/>
    <lineage>
        <taxon>Bacteria</taxon>
        <taxon>Pseudomonadati</taxon>
        <taxon>Spirochaetota</taxon>
        <taxon>Spirochaetia</taxon>
        <taxon>Spirochaetales</taxon>
        <taxon>Spirochaetaceae</taxon>
        <taxon>Spirochaeta</taxon>
    </lineage>
</organism>
<sequence length="167" mass="18468">MRIVVSMENFGKMRISIKLVQWAMVYGGLLAFIGIIISVFSMVGILIYGDEPFRQVVLPYTAFLVLSVVLLVVCICLHELVSSVQKGSPFTHRNADLLRLLGWVFIAGSFINPLLERLVAISTIEIEPYSPPHGLITGLMLLVLALVFRHGVYLQDRAGHSGDAEQS</sequence>
<dbReference type="AlphaFoldDB" id="H9UG91"/>
<dbReference type="PATRIC" id="fig|889378.3.peg.438"/>
<evidence type="ECO:0000256" key="1">
    <source>
        <dbReference type="SAM" id="Phobius"/>
    </source>
</evidence>
<keyword evidence="3" id="KW-1185">Reference proteome</keyword>
<reference evidence="3" key="1">
    <citation type="journal article" date="2013" name="Stand. Genomic Sci.">
        <title>Complete genome sequence of the halophilic bacterium Spirochaeta africana type strain (Z-7692(T)) from the alkaline Lake Magadi in the East African Rift.</title>
        <authorList>
            <person name="Liolos K."/>
            <person name="Abt B."/>
            <person name="Scheuner C."/>
            <person name="Teshima H."/>
            <person name="Held B."/>
            <person name="Lapidus A."/>
            <person name="Nolan M."/>
            <person name="Lucas S."/>
            <person name="Deshpande S."/>
            <person name="Cheng J.F."/>
            <person name="Tapia R."/>
            <person name="Goodwin L.A."/>
            <person name="Pitluck S."/>
            <person name="Pagani I."/>
            <person name="Ivanova N."/>
            <person name="Mavromatis K."/>
            <person name="Mikhailova N."/>
            <person name="Huntemann M."/>
            <person name="Pati A."/>
            <person name="Chen A."/>
            <person name="Palaniappan K."/>
            <person name="Land M."/>
            <person name="Rohde M."/>
            <person name="Tindall B.J."/>
            <person name="Detter J.C."/>
            <person name="Goker M."/>
            <person name="Bristow J."/>
            <person name="Eisen J.A."/>
            <person name="Markowitz V."/>
            <person name="Hugenholtz P."/>
            <person name="Woyke T."/>
            <person name="Klenk H.P."/>
            <person name="Kyrpides N.C."/>
        </authorList>
    </citation>
    <scope>NUCLEOTIDE SEQUENCE</scope>
    <source>
        <strain evidence="3">ATCC 700263 / DSM 8902 / Z-7692</strain>
    </source>
</reference>
<protein>
    <recommendedName>
        <fullName evidence="4">DUF2975 domain-containing protein</fullName>
    </recommendedName>
</protein>
<keyword evidence="1" id="KW-0812">Transmembrane</keyword>
<dbReference type="HOGENOM" id="CLU_1593520_0_0_12"/>
<dbReference type="KEGG" id="sfc:Spiaf_0430"/>
<name>H9UG91_SPIAZ</name>
<dbReference type="EMBL" id="CP003282">
    <property type="protein sequence ID" value="AFG36534.1"/>
    <property type="molecule type" value="Genomic_DNA"/>
</dbReference>
<accession>H9UG91</accession>
<dbReference type="Proteomes" id="UP000007383">
    <property type="component" value="Chromosome"/>
</dbReference>
<gene>
    <name evidence="2" type="ordered locus">Spiaf_0430</name>
</gene>
<evidence type="ECO:0000313" key="2">
    <source>
        <dbReference type="EMBL" id="AFG36534.1"/>
    </source>
</evidence>
<feature type="transmembrane region" description="Helical" evidence="1">
    <location>
        <begin position="97"/>
        <end position="115"/>
    </location>
</feature>
<evidence type="ECO:0008006" key="4">
    <source>
        <dbReference type="Google" id="ProtNLM"/>
    </source>
</evidence>
<keyword evidence="1" id="KW-1133">Transmembrane helix</keyword>
<evidence type="ECO:0000313" key="3">
    <source>
        <dbReference type="Proteomes" id="UP000007383"/>
    </source>
</evidence>
<feature type="transmembrane region" description="Helical" evidence="1">
    <location>
        <begin position="20"/>
        <end position="48"/>
    </location>
</feature>
<dbReference type="InterPro" id="IPR021354">
    <property type="entry name" value="DUF2975"/>
</dbReference>
<proteinExistence type="predicted"/>